<evidence type="ECO:0000256" key="2">
    <source>
        <dbReference type="ARBA" id="ARBA00012438"/>
    </source>
</evidence>
<evidence type="ECO:0000259" key="8">
    <source>
        <dbReference type="PROSITE" id="PS50113"/>
    </source>
</evidence>
<dbReference type="InterPro" id="IPR036890">
    <property type="entry name" value="HATPase_C_sf"/>
</dbReference>
<dbReference type="Pfam" id="PF02518">
    <property type="entry name" value="HATPase_c"/>
    <property type="match status" value="1"/>
</dbReference>
<dbReference type="PROSITE" id="PS50109">
    <property type="entry name" value="HIS_KIN"/>
    <property type="match status" value="1"/>
</dbReference>
<dbReference type="SMART" id="SM00388">
    <property type="entry name" value="HisKA"/>
    <property type="match status" value="1"/>
</dbReference>
<reference evidence="9 10" key="1">
    <citation type="submission" date="2016-03" db="EMBL/GenBank/DDBJ databases">
        <title>Niastella vici sp. nov., isolated from farmland soil.</title>
        <authorList>
            <person name="Chen L."/>
            <person name="Wang D."/>
            <person name="Yang S."/>
            <person name="Wang G."/>
        </authorList>
    </citation>
    <scope>NUCLEOTIDE SEQUENCE [LARGE SCALE GENOMIC DNA]</scope>
    <source>
        <strain evidence="9 10">DJ57</strain>
    </source>
</reference>
<dbReference type="InterPro" id="IPR013767">
    <property type="entry name" value="PAS_fold"/>
</dbReference>
<feature type="domain" description="PAS" evidence="7">
    <location>
        <begin position="148"/>
        <end position="219"/>
    </location>
</feature>
<dbReference type="Proteomes" id="UP000192796">
    <property type="component" value="Unassembled WGS sequence"/>
</dbReference>
<feature type="domain" description="PAS" evidence="7">
    <location>
        <begin position="20"/>
        <end position="73"/>
    </location>
</feature>
<dbReference type="STRING" id="1703345.A3860_02740"/>
<dbReference type="GO" id="GO:0006355">
    <property type="term" value="P:regulation of DNA-templated transcription"/>
    <property type="evidence" value="ECO:0007669"/>
    <property type="project" value="InterPro"/>
</dbReference>
<dbReference type="FunFam" id="3.30.565.10:FF:000006">
    <property type="entry name" value="Sensor histidine kinase WalK"/>
    <property type="match status" value="1"/>
</dbReference>
<keyword evidence="3" id="KW-0597">Phosphoprotein</keyword>
<evidence type="ECO:0000313" key="10">
    <source>
        <dbReference type="Proteomes" id="UP000192796"/>
    </source>
</evidence>
<feature type="domain" description="PAC" evidence="8">
    <location>
        <begin position="226"/>
        <end position="276"/>
    </location>
</feature>
<dbReference type="EMBL" id="LVYD01000001">
    <property type="protein sequence ID" value="OQP67289.1"/>
    <property type="molecule type" value="Genomic_DNA"/>
</dbReference>
<dbReference type="InterPro" id="IPR003594">
    <property type="entry name" value="HATPase_dom"/>
</dbReference>
<protein>
    <recommendedName>
        <fullName evidence="2">histidine kinase</fullName>
        <ecNumber evidence="2">2.7.13.3</ecNumber>
    </recommendedName>
</protein>
<feature type="domain" description="Histidine kinase" evidence="6">
    <location>
        <begin position="294"/>
        <end position="507"/>
    </location>
</feature>
<dbReference type="SMART" id="SM00091">
    <property type="entry name" value="PAS"/>
    <property type="match status" value="2"/>
</dbReference>
<gene>
    <name evidence="9" type="ORF">A3860_02740</name>
</gene>
<evidence type="ECO:0000256" key="5">
    <source>
        <dbReference type="ARBA" id="ARBA00022777"/>
    </source>
</evidence>
<evidence type="ECO:0000313" key="9">
    <source>
        <dbReference type="EMBL" id="OQP67289.1"/>
    </source>
</evidence>
<dbReference type="CDD" id="cd00130">
    <property type="entry name" value="PAS"/>
    <property type="match status" value="2"/>
</dbReference>
<dbReference type="SUPFAM" id="SSF47384">
    <property type="entry name" value="Homodimeric domain of signal transducing histidine kinase"/>
    <property type="match status" value="1"/>
</dbReference>
<dbReference type="PANTHER" id="PTHR43304:SF1">
    <property type="entry name" value="PAC DOMAIN-CONTAINING PROTEIN"/>
    <property type="match status" value="1"/>
</dbReference>
<dbReference type="Gene3D" id="3.30.565.10">
    <property type="entry name" value="Histidine kinase-like ATPase, C-terminal domain"/>
    <property type="match status" value="1"/>
</dbReference>
<evidence type="ECO:0000256" key="4">
    <source>
        <dbReference type="ARBA" id="ARBA00022679"/>
    </source>
</evidence>
<dbReference type="InterPro" id="IPR036097">
    <property type="entry name" value="HisK_dim/P_sf"/>
</dbReference>
<dbReference type="SMART" id="SM00387">
    <property type="entry name" value="HATPase_c"/>
    <property type="match status" value="1"/>
</dbReference>
<proteinExistence type="predicted"/>
<dbReference type="PANTHER" id="PTHR43304">
    <property type="entry name" value="PHYTOCHROME-LIKE PROTEIN CPH1"/>
    <property type="match status" value="1"/>
</dbReference>
<dbReference type="EC" id="2.7.13.3" evidence="2"/>
<keyword evidence="5" id="KW-0418">Kinase</keyword>
<sequence>MLIAKAIVFMKDSNEILLENEKAFKSLFEHATISILVTDENGDITLGNPNAEKLFGYTKEELTGKPIELLIPEPLKDIHRKHRHQYFKAPKARPMGLGKDLFARDKNGRTFPVEISLGYYKLGIKKMAVAFITDVSERKKAEAILRSSEETTRLIMNSALDAIVCIDTNGCITVWNPQAEKIFGYTESEIKGRRLSETIIPEKYRALHEAGLKRYITTQEQNVINKLIEITALHRNGREFPVELTIIPMRQKDNDFFCAFIRDITERREAELRQNEYAEDLKQKNIELEQFAYVASHDLQEPLRTVSGFVELLKRHYKDQADENVTKYINYITDASDRMRRLVQDLLDYSRLGRERILEPIDCNKVVQEVLSDLTMAIQESQAVIHLDQLPVISGFATEMKQLFQNLLSNSLKFRKPGEPPVITITAIPKEDHWQFKIADNGIGIDEKYWERIFIIFQRLHTKNEYDGTGIGLAHCKKITELHNGKIWVDSTPGEGSRFYFTVRKRSTDKWK</sequence>
<dbReference type="NCBIfam" id="TIGR00229">
    <property type="entry name" value="sensory_box"/>
    <property type="match status" value="2"/>
</dbReference>
<accession>A0A1V9G9G1</accession>
<dbReference type="Gene3D" id="3.30.450.20">
    <property type="entry name" value="PAS domain"/>
    <property type="match status" value="2"/>
</dbReference>
<dbReference type="Gene3D" id="1.10.287.130">
    <property type="match status" value="1"/>
</dbReference>
<dbReference type="SUPFAM" id="SSF55874">
    <property type="entry name" value="ATPase domain of HSP90 chaperone/DNA topoisomerase II/histidine kinase"/>
    <property type="match status" value="1"/>
</dbReference>
<dbReference type="PRINTS" id="PR00344">
    <property type="entry name" value="BCTRLSENSOR"/>
</dbReference>
<dbReference type="InterPro" id="IPR005467">
    <property type="entry name" value="His_kinase_dom"/>
</dbReference>
<dbReference type="PROSITE" id="PS50113">
    <property type="entry name" value="PAC"/>
    <property type="match status" value="1"/>
</dbReference>
<dbReference type="InterPro" id="IPR003661">
    <property type="entry name" value="HisK_dim/P_dom"/>
</dbReference>
<dbReference type="AlphaFoldDB" id="A0A1V9G9G1"/>
<dbReference type="GO" id="GO:0000155">
    <property type="term" value="F:phosphorelay sensor kinase activity"/>
    <property type="evidence" value="ECO:0007669"/>
    <property type="project" value="InterPro"/>
</dbReference>
<comment type="catalytic activity">
    <reaction evidence="1">
        <text>ATP + protein L-histidine = ADP + protein N-phospho-L-histidine.</text>
        <dbReference type="EC" id="2.7.13.3"/>
    </reaction>
</comment>
<dbReference type="SUPFAM" id="SSF55785">
    <property type="entry name" value="PYP-like sensor domain (PAS domain)"/>
    <property type="match status" value="2"/>
</dbReference>
<dbReference type="InterPro" id="IPR035965">
    <property type="entry name" value="PAS-like_dom_sf"/>
</dbReference>
<organism evidence="9 10">
    <name type="scientific">Niastella vici</name>
    <dbReference type="NCBI Taxonomy" id="1703345"/>
    <lineage>
        <taxon>Bacteria</taxon>
        <taxon>Pseudomonadati</taxon>
        <taxon>Bacteroidota</taxon>
        <taxon>Chitinophagia</taxon>
        <taxon>Chitinophagales</taxon>
        <taxon>Chitinophagaceae</taxon>
        <taxon>Niastella</taxon>
    </lineage>
</organism>
<dbReference type="PROSITE" id="PS50112">
    <property type="entry name" value="PAS"/>
    <property type="match status" value="2"/>
</dbReference>
<evidence type="ECO:0000256" key="1">
    <source>
        <dbReference type="ARBA" id="ARBA00000085"/>
    </source>
</evidence>
<dbReference type="Pfam" id="PF00512">
    <property type="entry name" value="HisKA"/>
    <property type="match status" value="1"/>
</dbReference>
<dbReference type="CDD" id="cd00082">
    <property type="entry name" value="HisKA"/>
    <property type="match status" value="1"/>
</dbReference>
<dbReference type="InterPro" id="IPR000014">
    <property type="entry name" value="PAS"/>
</dbReference>
<name>A0A1V9G9G1_9BACT</name>
<evidence type="ECO:0000259" key="7">
    <source>
        <dbReference type="PROSITE" id="PS50112"/>
    </source>
</evidence>
<keyword evidence="4" id="KW-0808">Transferase</keyword>
<dbReference type="InterPro" id="IPR000700">
    <property type="entry name" value="PAS-assoc_C"/>
</dbReference>
<dbReference type="Pfam" id="PF00989">
    <property type="entry name" value="PAS"/>
    <property type="match status" value="2"/>
</dbReference>
<dbReference type="InterPro" id="IPR004358">
    <property type="entry name" value="Sig_transdc_His_kin-like_C"/>
</dbReference>
<evidence type="ECO:0000256" key="3">
    <source>
        <dbReference type="ARBA" id="ARBA00022553"/>
    </source>
</evidence>
<comment type="caution">
    <text evidence="9">The sequence shown here is derived from an EMBL/GenBank/DDBJ whole genome shotgun (WGS) entry which is preliminary data.</text>
</comment>
<evidence type="ECO:0000259" key="6">
    <source>
        <dbReference type="PROSITE" id="PS50109"/>
    </source>
</evidence>
<dbReference type="InterPro" id="IPR052162">
    <property type="entry name" value="Sensor_kinase/Photoreceptor"/>
</dbReference>
<keyword evidence="10" id="KW-1185">Reference proteome</keyword>